<dbReference type="Pfam" id="PF04072">
    <property type="entry name" value="LCM"/>
    <property type="match status" value="1"/>
</dbReference>
<dbReference type="InterPro" id="IPR016874">
    <property type="entry name" value="TcmP-like"/>
</dbReference>
<dbReference type="AlphaFoldDB" id="A0A4S8QMU0"/>
<name>A0A4S8QMU0_9ACTN</name>
<accession>A0A4S8QMU0</accession>
<dbReference type="RefSeq" id="WP_136534088.1">
    <property type="nucleotide sequence ID" value="NZ_STGY01000031.1"/>
</dbReference>
<dbReference type="Proteomes" id="UP000308760">
    <property type="component" value="Unassembled WGS sequence"/>
</dbReference>
<gene>
    <name evidence="3" type="ORF">FAB82_08345</name>
</gene>
<dbReference type="PIRSF" id="PIRSF028177">
    <property type="entry name" value="Polyketide_synth_Omtfrase_TcmP"/>
    <property type="match status" value="1"/>
</dbReference>
<evidence type="ECO:0000256" key="1">
    <source>
        <dbReference type="ARBA" id="ARBA00022603"/>
    </source>
</evidence>
<keyword evidence="2 3" id="KW-0808">Transferase</keyword>
<reference evidence="3 4" key="2">
    <citation type="submission" date="2019-05" db="EMBL/GenBank/DDBJ databases">
        <title>Glycomyces buryatensis sp. nov.</title>
        <authorList>
            <person name="Nikitina E."/>
        </authorList>
    </citation>
    <scope>NUCLEOTIDE SEQUENCE [LARGE SCALE GENOMIC DNA]</scope>
    <source>
        <strain evidence="3 4">18</strain>
    </source>
</reference>
<organism evidence="3 4">
    <name type="scientific">Glycomyces buryatensis</name>
    <dbReference type="NCBI Taxonomy" id="2570927"/>
    <lineage>
        <taxon>Bacteria</taxon>
        <taxon>Bacillati</taxon>
        <taxon>Actinomycetota</taxon>
        <taxon>Actinomycetes</taxon>
        <taxon>Glycomycetales</taxon>
        <taxon>Glycomycetaceae</taxon>
        <taxon>Glycomyces</taxon>
    </lineage>
</organism>
<dbReference type="Gene3D" id="3.40.50.150">
    <property type="entry name" value="Vaccinia Virus protein VP39"/>
    <property type="match status" value="1"/>
</dbReference>
<keyword evidence="4" id="KW-1185">Reference proteome</keyword>
<protein>
    <submittedName>
        <fullName evidence="3">Class I SAM-dependent methyltransferase</fullName>
    </submittedName>
</protein>
<reference evidence="4" key="1">
    <citation type="submission" date="2019-04" db="EMBL/GenBank/DDBJ databases">
        <title>Nocardioides xinjiangensis sp. nov.</title>
        <authorList>
            <person name="Liu S."/>
        </authorList>
    </citation>
    <scope>NUCLEOTIDE SEQUENCE [LARGE SCALE GENOMIC DNA]</scope>
    <source>
        <strain evidence="4">18</strain>
    </source>
</reference>
<dbReference type="GO" id="GO:0032259">
    <property type="term" value="P:methylation"/>
    <property type="evidence" value="ECO:0007669"/>
    <property type="project" value="UniProtKB-KW"/>
</dbReference>
<dbReference type="PANTHER" id="PTHR43619">
    <property type="entry name" value="S-ADENOSYL-L-METHIONINE-DEPENDENT METHYLTRANSFERASE YKTD-RELATED"/>
    <property type="match status" value="1"/>
</dbReference>
<evidence type="ECO:0000313" key="3">
    <source>
        <dbReference type="EMBL" id="THV42044.1"/>
    </source>
</evidence>
<dbReference type="InterPro" id="IPR029063">
    <property type="entry name" value="SAM-dependent_MTases_sf"/>
</dbReference>
<sequence length="279" mass="31018">MKSLTIDHLTPLQKTLLITLNGRVVDGARSRPLLGDTKAAELAGGIDYDLGTVKLTSGVPEAVAIRSAMLDRAVESFVRGHSGAVVVELGCGLETRRSRLTSRDDPIWRDVDWYDVDFPEVIELRDALMPPPDRAHSVGVSLLDPSWTETIPADRPAVIVADGVLGFLSEEENRQVLGRITDHFAEGLLVFNAYTKFTARMNGRFTKVVGMPEDFRGFGIADPKEIVALNPALTFIDEQFGDAAPERDRLNLAYRLLARVFAKWRGQARRGVWIVRYRF</sequence>
<dbReference type="SUPFAM" id="SSF53335">
    <property type="entry name" value="S-adenosyl-L-methionine-dependent methyltransferases"/>
    <property type="match status" value="1"/>
</dbReference>
<evidence type="ECO:0000313" key="4">
    <source>
        <dbReference type="Proteomes" id="UP000308760"/>
    </source>
</evidence>
<dbReference type="InterPro" id="IPR007213">
    <property type="entry name" value="Ppm1/Ppm2/Tcmp"/>
</dbReference>
<proteinExistence type="predicted"/>
<keyword evidence="1 3" id="KW-0489">Methyltransferase</keyword>
<dbReference type="GO" id="GO:0008168">
    <property type="term" value="F:methyltransferase activity"/>
    <property type="evidence" value="ECO:0007669"/>
    <property type="project" value="UniProtKB-KW"/>
</dbReference>
<dbReference type="OrthoDB" id="9800233at2"/>
<evidence type="ECO:0000256" key="2">
    <source>
        <dbReference type="ARBA" id="ARBA00022679"/>
    </source>
</evidence>
<comment type="caution">
    <text evidence="3">The sequence shown here is derived from an EMBL/GenBank/DDBJ whole genome shotgun (WGS) entry which is preliminary data.</text>
</comment>
<dbReference type="PANTHER" id="PTHR43619:SF2">
    <property type="entry name" value="S-ADENOSYL-L-METHIONINE-DEPENDENT METHYLTRANSFERASES SUPERFAMILY PROTEIN"/>
    <property type="match status" value="1"/>
</dbReference>
<dbReference type="EMBL" id="STGY01000031">
    <property type="protein sequence ID" value="THV42044.1"/>
    <property type="molecule type" value="Genomic_DNA"/>
</dbReference>